<protein>
    <submittedName>
        <fullName evidence="1">Uncharacterized protein</fullName>
    </submittedName>
</protein>
<organism evidence="1 2">
    <name type="scientific">Dovyalis caffra</name>
    <dbReference type="NCBI Taxonomy" id="77055"/>
    <lineage>
        <taxon>Eukaryota</taxon>
        <taxon>Viridiplantae</taxon>
        <taxon>Streptophyta</taxon>
        <taxon>Embryophyta</taxon>
        <taxon>Tracheophyta</taxon>
        <taxon>Spermatophyta</taxon>
        <taxon>Magnoliopsida</taxon>
        <taxon>eudicotyledons</taxon>
        <taxon>Gunneridae</taxon>
        <taxon>Pentapetalae</taxon>
        <taxon>rosids</taxon>
        <taxon>fabids</taxon>
        <taxon>Malpighiales</taxon>
        <taxon>Salicaceae</taxon>
        <taxon>Flacourtieae</taxon>
        <taxon>Dovyalis</taxon>
    </lineage>
</organism>
<accession>A0AAV1QRR9</accession>
<reference evidence="1 2" key="1">
    <citation type="submission" date="2024-01" db="EMBL/GenBank/DDBJ databases">
        <authorList>
            <person name="Waweru B."/>
        </authorList>
    </citation>
    <scope>NUCLEOTIDE SEQUENCE [LARGE SCALE GENOMIC DNA]</scope>
</reference>
<keyword evidence="2" id="KW-1185">Reference proteome</keyword>
<comment type="caution">
    <text evidence="1">The sequence shown here is derived from an EMBL/GenBank/DDBJ whole genome shotgun (WGS) entry which is preliminary data.</text>
</comment>
<sequence length="165" mass="18608">MRNAALLDGGIHDCSLLFKLYVPMHYEFTFNIADARDEATSSTIVDRKEGSSLDAGMNIHNFVEDETAAMGDEDFRVSGNDEFSEKSVHWRKRCVLYLCLKCSRKQGIPLIVFKVCSCLGSVELWRQLHGLVMKFQFCLNIYLSNGFIDIFGKCGSLDDALQAAY</sequence>
<name>A0AAV1QRR9_9ROSI</name>
<dbReference type="Proteomes" id="UP001314170">
    <property type="component" value="Unassembled WGS sequence"/>
</dbReference>
<evidence type="ECO:0000313" key="2">
    <source>
        <dbReference type="Proteomes" id="UP001314170"/>
    </source>
</evidence>
<gene>
    <name evidence="1" type="ORF">DCAF_LOCUS1865</name>
</gene>
<dbReference type="AlphaFoldDB" id="A0AAV1QRR9"/>
<proteinExistence type="predicted"/>
<dbReference type="EMBL" id="CAWUPB010000246">
    <property type="protein sequence ID" value="CAK7324226.1"/>
    <property type="molecule type" value="Genomic_DNA"/>
</dbReference>
<evidence type="ECO:0000313" key="1">
    <source>
        <dbReference type="EMBL" id="CAK7324226.1"/>
    </source>
</evidence>